<evidence type="ECO:0008006" key="3">
    <source>
        <dbReference type="Google" id="ProtNLM"/>
    </source>
</evidence>
<dbReference type="Gene3D" id="3.30.870.10">
    <property type="entry name" value="Endonuclease Chain A"/>
    <property type="match status" value="1"/>
</dbReference>
<accession>A0ABV5H3Q5</accession>
<dbReference type="Proteomes" id="UP001589590">
    <property type="component" value="Unassembled WGS sequence"/>
</dbReference>
<organism evidence="1 2">
    <name type="scientific">Algibacter miyuki</name>
    <dbReference type="NCBI Taxonomy" id="1306933"/>
    <lineage>
        <taxon>Bacteria</taxon>
        <taxon>Pseudomonadati</taxon>
        <taxon>Bacteroidota</taxon>
        <taxon>Flavobacteriia</taxon>
        <taxon>Flavobacteriales</taxon>
        <taxon>Flavobacteriaceae</taxon>
        <taxon>Algibacter</taxon>
    </lineage>
</organism>
<proteinExistence type="predicted"/>
<dbReference type="RefSeq" id="WP_290270609.1">
    <property type="nucleotide sequence ID" value="NZ_JAUFQP010000010.1"/>
</dbReference>
<protein>
    <recommendedName>
        <fullName evidence="3">Phospholipase D-like domain-containing protein</fullName>
    </recommendedName>
</protein>
<name>A0ABV5H3Q5_9FLAO</name>
<gene>
    <name evidence="1" type="ORF">ACFFU1_16685</name>
</gene>
<reference evidence="1 2" key="1">
    <citation type="submission" date="2024-09" db="EMBL/GenBank/DDBJ databases">
        <authorList>
            <person name="Sun Q."/>
            <person name="Mori K."/>
        </authorList>
    </citation>
    <scope>NUCLEOTIDE SEQUENCE [LARGE SCALE GENOMIC DNA]</scope>
    <source>
        <strain evidence="1 2">CECT 8300</strain>
    </source>
</reference>
<sequence>MNKFFDIAQRKEAEEKQTSEHIISKYLVCHYQKIKSLNKELQRLPSSEEFFFLQSDTSFNAFTFIPLIGEKEVITELHASTYSISRKVIDALIQLHDEGIIERVTLMISDSLIKRNPATIDYLNALISSRANFNVIYSWVHAKVAICKTKDHYYIIEGSGNWASNAQYEQYIFANSKGVYEFRKTLFTESKLRNTN</sequence>
<comment type="caution">
    <text evidence="1">The sequence shown here is derived from an EMBL/GenBank/DDBJ whole genome shotgun (WGS) entry which is preliminary data.</text>
</comment>
<evidence type="ECO:0000313" key="1">
    <source>
        <dbReference type="EMBL" id="MFB9106547.1"/>
    </source>
</evidence>
<dbReference type="EMBL" id="JBHMFA010000017">
    <property type="protein sequence ID" value="MFB9106547.1"/>
    <property type="molecule type" value="Genomic_DNA"/>
</dbReference>
<keyword evidence="2" id="KW-1185">Reference proteome</keyword>
<evidence type="ECO:0000313" key="2">
    <source>
        <dbReference type="Proteomes" id="UP001589590"/>
    </source>
</evidence>